<dbReference type="EMBL" id="JAKEVY010000002">
    <property type="protein sequence ID" value="MCF1714494.1"/>
    <property type="molecule type" value="Genomic_DNA"/>
</dbReference>
<feature type="signal peptide" evidence="7">
    <location>
        <begin position="1"/>
        <end position="19"/>
    </location>
</feature>
<dbReference type="Proteomes" id="UP001200145">
    <property type="component" value="Unassembled WGS sequence"/>
</dbReference>
<evidence type="ECO:0000256" key="5">
    <source>
        <dbReference type="ARBA" id="ARBA00022833"/>
    </source>
</evidence>
<keyword evidence="4" id="KW-0378">Hydrolase</keyword>
<sequence length="859" mass="96145">MRKSLFVLGFLLVALLVQAQDLSYYLPAGQQYRASVPEPEKVIGHKVGEWHITHDRLVLYMKALAAAAPDRIKLEVMGTSYEARQQLVLVITSAANHRKLESIREEHLRLSDPGYTGALNYQQMPAVVYQGFSIHGNEPSGANAALLTAYHLAAAEGPAIDSLLNEVVILFDPSFNPDGLNRFATWANMHKSQHLVTDPATREFNEVWPGGRFNHYWFDLNRDWLPAQHRESQNRLSIYQQWRPNILTDHHEMGSDATFFFQPGEPSRVNPLTPVKNQELTQAVANYHAKFLDKIGSLYYTKEGYDDFYYGKGSTYPDAQGCIGILFEQASSRGHAQQTINGVLTFPFTIRNQFTTTLSTLAAARDLRVELLKYQREFYQQMAKEASAAPVKAWVFGNESDESRTGIFVEMLRRHQIVVEQLQQDLNLGKQSFKKGSSYLVRTQQPQYKLIQTFFEKIPEYKDSLFYDITAWTMPMAMGLKNSALTAAQVGTVKSVVLTDWKGTKGNLLADQNAYAYVFEWSEYYAPRMLNNLLKEGVVVRVATKTFTANINGQPRIFPLGTLLVPVQLQTKARTDLHTLLKREAVAANVNVFGLNTGMSAGGVDLGSRSLQPVTKPSIAMLVGAGVSALDAGEVWHLLDQRFGMPPSMLEASIFNRINLATYNTMVLVGGNYNAFQAEKLKTWVQQGGTLILTEDAIEWAKQAGIVKLEFKKTAPVLDSTKQYPYAQRSMIVNAQQIRGAIFQAQMDLTHPLSYGYEEEQVYLFKQNNVFMKIPSNSFAVPFRYGKDPLASGFVTQQNLEAVKQSAAVQVQASGSGRIICIGDNPNFRAYWLGGTKLFLNAIFFGRLIEAGSATAEED</sequence>
<evidence type="ECO:0000313" key="10">
    <source>
        <dbReference type="Proteomes" id="UP001200145"/>
    </source>
</evidence>
<proteinExistence type="inferred from homology"/>
<dbReference type="InterPro" id="IPR029062">
    <property type="entry name" value="Class_I_gatase-like"/>
</dbReference>
<organism evidence="9 10">
    <name type="scientific">Flavihumibacter fluminis</name>
    <dbReference type="NCBI Taxonomy" id="2909236"/>
    <lineage>
        <taxon>Bacteria</taxon>
        <taxon>Pseudomonadati</taxon>
        <taxon>Bacteroidota</taxon>
        <taxon>Chitinophagia</taxon>
        <taxon>Chitinophagales</taxon>
        <taxon>Chitinophagaceae</taxon>
        <taxon>Flavihumibacter</taxon>
    </lineage>
</organism>
<comment type="cofactor">
    <cofactor evidence="1">
        <name>Zn(2+)</name>
        <dbReference type="ChEBI" id="CHEBI:29105"/>
    </cofactor>
</comment>
<evidence type="ECO:0000256" key="4">
    <source>
        <dbReference type="ARBA" id="ARBA00022801"/>
    </source>
</evidence>
<feature type="chain" id="PRO_5047410047" evidence="7">
    <location>
        <begin position="20"/>
        <end position="859"/>
    </location>
</feature>
<dbReference type="RefSeq" id="WP_234865219.1">
    <property type="nucleotide sequence ID" value="NZ_JAKEVY010000002.1"/>
</dbReference>
<dbReference type="SUPFAM" id="SSF52317">
    <property type="entry name" value="Class I glutamine amidotransferase-like"/>
    <property type="match status" value="1"/>
</dbReference>
<dbReference type="Gene3D" id="3.40.630.10">
    <property type="entry name" value="Zn peptidases"/>
    <property type="match status" value="1"/>
</dbReference>
<dbReference type="SUPFAM" id="SSF53187">
    <property type="entry name" value="Zn-dependent exopeptidases"/>
    <property type="match status" value="1"/>
</dbReference>
<dbReference type="SMART" id="SM00631">
    <property type="entry name" value="Zn_pept"/>
    <property type="match status" value="1"/>
</dbReference>
<evidence type="ECO:0000256" key="7">
    <source>
        <dbReference type="SAM" id="SignalP"/>
    </source>
</evidence>
<keyword evidence="10" id="KW-1185">Reference proteome</keyword>
<dbReference type="PANTHER" id="PTHR11705:SF143">
    <property type="entry name" value="SLL0236 PROTEIN"/>
    <property type="match status" value="1"/>
</dbReference>
<dbReference type="PANTHER" id="PTHR11705">
    <property type="entry name" value="PROTEASE FAMILY M14 CARBOXYPEPTIDASE A,B"/>
    <property type="match status" value="1"/>
</dbReference>
<evidence type="ECO:0000256" key="6">
    <source>
        <dbReference type="ARBA" id="ARBA00023049"/>
    </source>
</evidence>
<gene>
    <name evidence="9" type="ORF">L0U88_07625</name>
</gene>
<keyword evidence="7" id="KW-0732">Signal</keyword>
<comment type="similarity">
    <text evidence="2">Belongs to the peptidase M14 family.</text>
</comment>
<reference evidence="9 10" key="1">
    <citation type="submission" date="2022-01" db="EMBL/GenBank/DDBJ databases">
        <title>Flavihumibacter sp. nov., isolated from sediment of a river.</title>
        <authorList>
            <person name="Liu H."/>
        </authorList>
    </citation>
    <scope>NUCLEOTIDE SEQUENCE [LARGE SCALE GENOMIC DNA]</scope>
    <source>
        <strain evidence="9 10">RY-1</strain>
    </source>
</reference>
<keyword evidence="6" id="KW-0482">Metalloprotease</keyword>
<evidence type="ECO:0000313" key="9">
    <source>
        <dbReference type="EMBL" id="MCF1714494.1"/>
    </source>
</evidence>
<keyword evidence="3" id="KW-0645">Protease</keyword>
<evidence type="ECO:0000259" key="8">
    <source>
        <dbReference type="SMART" id="SM00631"/>
    </source>
</evidence>
<evidence type="ECO:0000256" key="3">
    <source>
        <dbReference type="ARBA" id="ARBA00022670"/>
    </source>
</evidence>
<dbReference type="InterPro" id="IPR000834">
    <property type="entry name" value="Peptidase_M14"/>
</dbReference>
<dbReference type="Pfam" id="PF00246">
    <property type="entry name" value="Peptidase_M14"/>
    <property type="match status" value="1"/>
</dbReference>
<accession>A0ABS9BFL2</accession>
<evidence type="ECO:0000256" key="2">
    <source>
        <dbReference type="ARBA" id="ARBA00005988"/>
    </source>
</evidence>
<evidence type="ECO:0000256" key="1">
    <source>
        <dbReference type="ARBA" id="ARBA00001947"/>
    </source>
</evidence>
<feature type="domain" description="Peptidase M14" evidence="8">
    <location>
        <begin position="51"/>
        <end position="338"/>
    </location>
</feature>
<keyword evidence="5" id="KW-0862">Zinc</keyword>
<name>A0ABS9BFL2_9BACT</name>
<comment type="caution">
    <text evidence="9">The sequence shown here is derived from an EMBL/GenBank/DDBJ whole genome shotgun (WGS) entry which is preliminary data.</text>
</comment>
<protein>
    <submittedName>
        <fullName evidence="9">M14 family metallopeptidase</fullName>
    </submittedName>
</protein>
<dbReference type="CDD" id="cd06238">
    <property type="entry name" value="M14-like"/>
    <property type="match status" value="1"/>
</dbReference>